<organism evidence="2 3">
    <name type="scientific">Paenibacillus thiaminolyticus</name>
    <name type="common">Bacillus thiaminolyticus</name>
    <dbReference type="NCBI Taxonomy" id="49283"/>
    <lineage>
        <taxon>Bacteria</taxon>
        <taxon>Bacillati</taxon>
        <taxon>Bacillota</taxon>
        <taxon>Bacilli</taxon>
        <taxon>Bacillales</taxon>
        <taxon>Paenibacillaceae</taxon>
        <taxon>Paenibacillus</taxon>
    </lineage>
</organism>
<feature type="transmembrane region" description="Helical" evidence="1">
    <location>
        <begin position="39"/>
        <end position="64"/>
    </location>
</feature>
<name>A0A3A3GMQ5_PANTH</name>
<dbReference type="AlphaFoldDB" id="A0A3A3GMQ5"/>
<sequence length="208" mass="22525">MKFSFKHSIKWSIFIFFVTFALAIILSVASTSMLGKAGWGVGMVIVLMLVLIGVFFDIMGLAAASAKETPFHAMAAERVRGAKQAIYIVRNADRFSNFCNDVIGDMTGVISGSATAIVVTNLLWSMNAESVWMTTAVSVVFTGLVSAVTVGGKALGKSFAIHYSTSIVLLIGKCFYFLETKLHIRLLAKKPGKSKQRKRGNSRAARTD</sequence>
<evidence type="ECO:0000313" key="3">
    <source>
        <dbReference type="Proteomes" id="UP000266177"/>
    </source>
</evidence>
<dbReference type="OrthoDB" id="2111373at2"/>
<keyword evidence="1" id="KW-0812">Transmembrane</keyword>
<dbReference type="Proteomes" id="UP000266177">
    <property type="component" value="Unassembled WGS sequence"/>
</dbReference>
<evidence type="ECO:0000256" key="1">
    <source>
        <dbReference type="SAM" id="Phobius"/>
    </source>
</evidence>
<evidence type="ECO:0000313" key="2">
    <source>
        <dbReference type="EMBL" id="RJG24058.1"/>
    </source>
</evidence>
<dbReference type="EMBL" id="QYZD01000008">
    <property type="protein sequence ID" value="RJG24058.1"/>
    <property type="molecule type" value="Genomic_DNA"/>
</dbReference>
<gene>
    <name evidence="2" type="ORF">DQX05_11525</name>
</gene>
<feature type="transmembrane region" description="Helical" evidence="1">
    <location>
        <begin position="130"/>
        <end position="152"/>
    </location>
</feature>
<feature type="transmembrane region" description="Helical" evidence="1">
    <location>
        <begin position="12"/>
        <end position="33"/>
    </location>
</feature>
<keyword evidence="1" id="KW-1133">Transmembrane helix</keyword>
<dbReference type="RefSeq" id="WP_119793661.1">
    <property type="nucleotide sequence ID" value="NZ_QYZD01000008.1"/>
</dbReference>
<accession>A0A3A3GMQ5</accession>
<evidence type="ECO:0008006" key="4">
    <source>
        <dbReference type="Google" id="ProtNLM"/>
    </source>
</evidence>
<feature type="transmembrane region" description="Helical" evidence="1">
    <location>
        <begin position="102"/>
        <end position="124"/>
    </location>
</feature>
<comment type="caution">
    <text evidence="2">The sequence shown here is derived from an EMBL/GenBank/DDBJ whole genome shotgun (WGS) entry which is preliminary data.</text>
</comment>
<keyword evidence="1" id="KW-0472">Membrane</keyword>
<reference evidence="2 3" key="1">
    <citation type="submission" date="2018-09" db="EMBL/GenBank/DDBJ databases">
        <title>Paenibacillus SK2017-BO5.</title>
        <authorList>
            <person name="Piskunova J.V."/>
            <person name="Dubiley S.A."/>
            <person name="Severinov K.V."/>
        </authorList>
    </citation>
    <scope>NUCLEOTIDE SEQUENCE [LARGE SCALE GENOMIC DNA]</scope>
    <source>
        <strain evidence="2 3">BO5</strain>
    </source>
</reference>
<protein>
    <recommendedName>
        <fullName evidence="4">CNNM transmembrane domain-containing protein</fullName>
    </recommendedName>
</protein>
<proteinExistence type="predicted"/>
<feature type="transmembrane region" description="Helical" evidence="1">
    <location>
        <begin position="159"/>
        <end position="178"/>
    </location>
</feature>